<keyword evidence="5" id="KW-1185">Reference proteome</keyword>
<feature type="compositionally biased region" description="Gly residues" evidence="1">
    <location>
        <begin position="840"/>
        <end position="850"/>
    </location>
</feature>
<feature type="compositionally biased region" description="Gly residues" evidence="1">
    <location>
        <begin position="24"/>
        <end position="41"/>
    </location>
</feature>
<dbReference type="SMART" id="SM00393">
    <property type="entry name" value="R3H"/>
    <property type="match status" value="1"/>
</dbReference>
<dbReference type="PANTHER" id="PTHR14195">
    <property type="entry name" value="G PATCH DOMAIN CONTAINING PROTEIN 2"/>
    <property type="match status" value="1"/>
</dbReference>
<dbReference type="Gene3D" id="3.30.1370.50">
    <property type="entry name" value="R3H-like domain"/>
    <property type="match status" value="1"/>
</dbReference>
<dbReference type="SMART" id="SM00443">
    <property type="entry name" value="G_patch"/>
    <property type="match status" value="1"/>
</dbReference>
<proteinExistence type="predicted"/>
<feature type="domain" description="R3H" evidence="3">
    <location>
        <begin position="754"/>
        <end position="818"/>
    </location>
</feature>
<dbReference type="InterPro" id="IPR051189">
    <property type="entry name" value="Splicing_assoc_domain"/>
</dbReference>
<feature type="region of interest" description="Disordered" evidence="1">
    <location>
        <begin position="308"/>
        <end position="333"/>
    </location>
</feature>
<gene>
    <name evidence="4" type="ORF">TRAPUB_8560</name>
</gene>
<feature type="compositionally biased region" description="Basic residues" evidence="1">
    <location>
        <begin position="1"/>
        <end position="11"/>
    </location>
</feature>
<dbReference type="OMA" id="AMSVQMT"/>
<comment type="caution">
    <text evidence="4">The sequence shown here is derived from an EMBL/GenBank/DDBJ whole genome shotgun (WGS) entry which is preliminary data.</text>
</comment>
<dbReference type="PROSITE" id="PS51061">
    <property type="entry name" value="R3H"/>
    <property type="match status" value="1"/>
</dbReference>
<sequence length="922" mass="99694">MARGGRGRGGRRGANPDQSRGRGRGAFGGRGNGRGRGGGGPTYVTLDDFDYPIQQWPSSRGESNVSNGVRQMYGKPQNFNPAAPLSKQLYQSNILLKPIKFVRSVHTATLFTQTEEIFQPVVEAAVDGDERSHVPTADSVSRIFKAVPENVDHSSGGEEELEEFDFADIGKIQAAVDAGRAADGPVKASQTVEEQTAFFVDTTPMAIMSAARGHRIATNQLQGTFGEASDDDDVIVYVAPHPRHDRPSPAPAAPAEPVTPTFLPTTSIITGLPIGSAAPSTSYVPEVNDGPPAGQPPAFQLSLDTLFPEDASPVSEPSDTGVAPDAADLPPPPSFDNVTFAFDTTTPKKQTRRLHPVGTPRSLLKRSRKARRKPLRGFGSYGAMHEEALLHEVDPRRAEQRRGDSDVNWGDSDSDDGVEQLSTGVGDMEIDEGIDLAAMKKFVHSMSAEGSRHVTMDDVADMERMRQEDEEEPVRGAESAEEEEASASKTREGPTGSDDEPESESESESGDEEVDAIIRAGEAELIGESEEEDATRSGKAGRDQSGVGGEGSVEGQRSEEDEDEDDEESEEDEDDDEDDSDDEETPRRGFQARLERLRSNTSKGKGKARVKDLDDSSDEAMSVQMTWADEDEDFIDTIEALLLENQDILQSRNRKEKKKLFNAIRDGTFELENDKFADSMAPAKRAKDKDMPPELRGQWEKDRAKKAENKRKRALERIQLAADPLAQHKGGKKGRKTMLAAARADGDADLPNRVTDLVSLEQQIRRFLADIGGSNTMALPPANKQTRAQVHQLAMAFNLKSQSKGKGNTRYTTLTKTSKSGVGIQEGKIRRILREATGGTWQGPGGGGGKGRSKAMSLATHREGEEVGKEAPKIGASNMGFKMLAAMGWTDGDRIGLSGGLDAPLTAIMKKTKLGLGASMRS</sequence>
<feature type="compositionally biased region" description="Acidic residues" evidence="1">
    <location>
        <begin position="559"/>
        <end position="584"/>
    </location>
</feature>
<feature type="region of interest" description="Disordered" evidence="1">
    <location>
        <begin position="837"/>
        <end position="869"/>
    </location>
</feature>
<feature type="region of interest" description="Disordered" evidence="1">
    <location>
        <begin position="391"/>
        <end position="425"/>
    </location>
</feature>
<dbReference type="AlphaFoldDB" id="A0A1M2W4V6"/>
<feature type="domain" description="G-patch" evidence="2">
    <location>
        <begin position="876"/>
        <end position="921"/>
    </location>
</feature>
<evidence type="ECO:0000313" key="5">
    <source>
        <dbReference type="Proteomes" id="UP000184267"/>
    </source>
</evidence>
<dbReference type="InterPro" id="IPR000467">
    <property type="entry name" value="G_patch_dom"/>
</dbReference>
<feature type="compositionally biased region" description="Basic and acidic residues" evidence="1">
    <location>
        <begin position="860"/>
        <end position="869"/>
    </location>
</feature>
<organism evidence="4 5">
    <name type="scientific">Trametes pubescens</name>
    <name type="common">White-rot fungus</name>
    <dbReference type="NCBI Taxonomy" id="154538"/>
    <lineage>
        <taxon>Eukaryota</taxon>
        <taxon>Fungi</taxon>
        <taxon>Dikarya</taxon>
        <taxon>Basidiomycota</taxon>
        <taxon>Agaricomycotina</taxon>
        <taxon>Agaricomycetes</taxon>
        <taxon>Polyporales</taxon>
        <taxon>Polyporaceae</taxon>
        <taxon>Trametes</taxon>
    </lineage>
</organism>
<dbReference type="EMBL" id="MNAD01000223">
    <property type="protein sequence ID" value="OJT14888.1"/>
    <property type="molecule type" value="Genomic_DNA"/>
</dbReference>
<dbReference type="InterPro" id="IPR036867">
    <property type="entry name" value="R3H_dom_sf"/>
</dbReference>
<evidence type="ECO:0000259" key="2">
    <source>
        <dbReference type="PROSITE" id="PS50174"/>
    </source>
</evidence>
<feature type="compositionally biased region" description="Basic and acidic residues" evidence="1">
    <location>
        <begin position="391"/>
        <end position="405"/>
    </location>
</feature>
<feature type="compositionally biased region" description="Acidic residues" evidence="1">
    <location>
        <begin position="497"/>
        <end position="515"/>
    </location>
</feature>
<feature type="region of interest" description="Disordered" evidence="1">
    <location>
        <begin position="680"/>
        <end position="711"/>
    </location>
</feature>
<dbReference type="OrthoDB" id="21470at2759"/>
<reference evidence="4 5" key="1">
    <citation type="submission" date="2016-10" db="EMBL/GenBank/DDBJ databases">
        <title>Genome sequence of the basidiomycete white-rot fungus Trametes pubescens.</title>
        <authorList>
            <person name="Makela M.R."/>
            <person name="Granchi Z."/>
            <person name="Peng M."/>
            <person name="De Vries R.P."/>
            <person name="Grigoriev I."/>
            <person name="Riley R."/>
            <person name="Hilden K."/>
        </authorList>
    </citation>
    <scope>NUCLEOTIDE SEQUENCE [LARGE SCALE GENOMIC DNA]</scope>
    <source>
        <strain evidence="4 5">FBCC735</strain>
    </source>
</reference>
<dbReference type="PROSITE" id="PS50174">
    <property type="entry name" value="G_PATCH"/>
    <property type="match status" value="1"/>
</dbReference>
<feature type="region of interest" description="Disordered" evidence="1">
    <location>
        <begin position="1"/>
        <end position="42"/>
    </location>
</feature>
<dbReference type="SUPFAM" id="SSF82708">
    <property type="entry name" value="R3H domain"/>
    <property type="match status" value="1"/>
</dbReference>
<evidence type="ECO:0000256" key="1">
    <source>
        <dbReference type="SAM" id="MobiDB-lite"/>
    </source>
</evidence>
<accession>A0A1M2W4V6</accession>
<protein>
    <submittedName>
        <fullName evidence="4">G-patch and R3H domain-containing protein C30B4.02c</fullName>
    </submittedName>
</protein>
<dbReference type="GO" id="GO:0003676">
    <property type="term" value="F:nucleic acid binding"/>
    <property type="evidence" value="ECO:0007669"/>
    <property type="project" value="UniProtKB-UniRule"/>
</dbReference>
<dbReference type="Proteomes" id="UP000184267">
    <property type="component" value="Unassembled WGS sequence"/>
</dbReference>
<evidence type="ECO:0000313" key="4">
    <source>
        <dbReference type="EMBL" id="OJT14888.1"/>
    </source>
</evidence>
<dbReference type="InterPro" id="IPR001374">
    <property type="entry name" value="R3H_dom"/>
</dbReference>
<name>A0A1M2W4V6_TRAPU</name>
<feature type="region of interest" description="Disordered" evidence="1">
    <location>
        <begin position="461"/>
        <end position="619"/>
    </location>
</feature>
<dbReference type="STRING" id="154538.A0A1M2W4V6"/>
<feature type="compositionally biased region" description="Basic and acidic residues" evidence="1">
    <location>
        <begin position="685"/>
        <end position="707"/>
    </location>
</feature>
<dbReference type="Pfam" id="PF01424">
    <property type="entry name" value="R3H"/>
    <property type="match status" value="1"/>
</dbReference>
<evidence type="ECO:0000259" key="3">
    <source>
        <dbReference type="PROSITE" id="PS51061"/>
    </source>
</evidence>